<evidence type="ECO:0000256" key="7">
    <source>
        <dbReference type="PROSITE-ProRule" id="PRU01091"/>
    </source>
</evidence>
<dbReference type="GO" id="GO:0032993">
    <property type="term" value="C:protein-DNA complex"/>
    <property type="evidence" value="ECO:0007669"/>
    <property type="project" value="TreeGrafter"/>
</dbReference>
<evidence type="ECO:0000256" key="5">
    <source>
        <dbReference type="ARBA" id="ARBA00023163"/>
    </source>
</evidence>
<dbReference type="InterPro" id="IPR036388">
    <property type="entry name" value="WH-like_DNA-bd_sf"/>
</dbReference>
<protein>
    <submittedName>
        <fullName evidence="10">Two component system response regulator</fullName>
    </submittedName>
</protein>
<dbReference type="Gene3D" id="1.10.10.10">
    <property type="entry name" value="Winged helix-like DNA-binding domain superfamily/Winged helix DNA-binding domain"/>
    <property type="match status" value="1"/>
</dbReference>
<dbReference type="PANTHER" id="PTHR48111">
    <property type="entry name" value="REGULATOR OF RPOS"/>
    <property type="match status" value="1"/>
</dbReference>
<dbReference type="PROSITE" id="PS50110">
    <property type="entry name" value="RESPONSE_REGULATORY"/>
    <property type="match status" value="1"/>
</dbReference>
<keyword evidence="1 6" id="KW-0597">Phosphoprotein</keyword>
<dbReference type="Pfam" id="PF00486">
    <property type="entry name" value="Trans_reg_C"/>
    <property type="match status" value="1"/>
</dbReference>
<dbReference type="GO" id="GO:0000976">
    <property type="term" value="F:transcription cis-regulatory region binding"/>
    <property type="evidence" value="ECO:0007669"/>
    <property type="project" value="TreeGrafter"/>
</dbReference>
<organism evidence="10 11">
    <name type="scientific">Burkholderia plantarii</name>
    <dbReference type="NCBI Taxonomy" id="41899"/>
    <lineage>
        <taxon>Bacteria</taxon>
        <taxon>Pseudomonadati</taxon>
        <taxon>Pseudomonadota</taxon>
        <taxon>Betaproteobacteria</taxon>
        <taxon>Burkholderiales</taxon>
        <taxon>Burkholderiaceae</taxon>
        <taxon>Burkholderia</taxon>
    </lineage>
</organism>
<dbReference type="AlphaFoldDB" id="A0A0B6S5V5"/>
<dbReference type="Gene3D" id="3.40.50.2300">
    <property type="match status" value="1"/>
</dbReference>
<feature type="DNA-binding region" description="OmpR/PhoB-type" evidence="7">
    <location>
        <begin position="138"/>
        <end position="238"/>
    </location>
</feature>
<dbReference type="InterPro" id="IPR016032">
    <property type="entry name" value="Sig_transdc_resp-reg_C-effctor"/>
</dbReference>
<dbReference type="SUPFAM" id="SSF46894">
    <property type="entry name" value="C-terminal effector domain of the bipartite response regulators"/>
    <property type="match status" value="1"/>
</dbReference>
<feature type="domain" description="OmpR/PhoB-type" evidence="9">
    <location>
        <begin position="138"/>
        <end position="238"/>
    </location>
</feature>
<dbReference type="EMBL" id="CP002581">
    <property type="protein sequence ID" value="AJK48685.1"/>
    <property type="molecule type" value="Genomic_DNA"/>
</dbReference>
<gene>
    <name evidence="10" type="ORF">BGL_2c06010</name>
</gene>
<keyword evidence="11" id="KW-1185">Reference proteome</keyword>
<dbReference type="SUPFAM" id="SSF52172">
    <property type="entry name" value="CheY-like"/>
    <property type="match status" value="1"/>
</dbReference>
<dbReference type="InterPro" id="IPR011006">
    <property type="entry name" value="CheY-like_superfamily"/>
</dbReference>
<dbReference type="PROSITE" id="PS51755">
    <property type="entry name" value="OMPR_PHOB"/>
    <property type="match status" value="1"/>
</dbReference>
<sequence>MPSITMSNRILVVDDDPELRNLLNSYLTACGFEVALLDDGRALASSITRRRPALVVLDVALPGLDGLGVLRDLRNTGDDLPVILTSARADESDRVIGFEFGADDYLVKPFNPRELVARIRAVLRRHAHPLPSAAPLLRAPYRFGHYTLDFQARTLRAGQHRLAISESEFALLKVFVDAPMRTLTRDRLRKTLHGPSLDAATDRTIDVAVWRLRRVLEANPSMPRFIQTVRGLGYIFVPDVESHDDIDAARLAAV</sequence>
<feature type="domain" description="Response regulatory" evidence="8">
    <location>
        <begin position="9"/>
        <end position="123"/>
    </location>
</feature>
<keyword evidence="4 7" id="KW-0238">DNA-binding</keyword>
<evidence type="ECO:0000256" key="4">
    <source>
        <dbReference type="ARBA" id="ARBA00023125"/>
    </source>
</evidence>
<dbReference type="SMART" id="SM00448">
    <property type="entry name" value="REC"/>
    <property type="match status" value="1"/>
</dbReference>
<accession>A0A0B6S5V5</accession>
<dbReference type="InterPro" id="IPR001789">
    <property type="entry name" value="Sig_transdc_resp-reg_receiver"/>
</dbReference>
<reference evidence="11" key="1">
    <citation type="submission" date="2011-03" db="EMBL/GenBank/DDBJ databases">
        <authorList>
            <person name="Voget S."/>
            <person name="Streit W.R."/>
            <person name="Jaeger K.E."/>
            <person name="Daniel R."/>
        </authorList>
    </citation>
    <scope>NUCLEOTIDE SEQUENCE [LARGE SCALE GENOMIC DNA]</scope>
    <source>
        <strain evidence="11">PG1</strain>
    </source>
</reference>
<dbReference type="PANTHER" id="PTHR48111:SF4">
    <property type="entry name" value="DNA-BINDING DUAL TRANSCRIPTIONAL REGULATOR OMPR"/>
    <property type="match status" value="1"/>
</dbReference>
<evidence type="ECO:0000256" key="2">
    <source>
        <dbReference type="ARBA" id="ARBA00023012"/>
    </source>
</evidence>
<dbReference type="GO" id="GO:0005829">
    <property type="term" value="C:cytosol"/>
    <property type="evidence" value="ECO:0007669"/>
    <property type="project" value="TreeGrafter"/>
</dbReference>
<evidence type="ECO:0000256" key="6">
    <source>
        <dbReference type="PROSITE-ProRule" id="PRU00169"/>
    </source>
</evidence>
<dbReference type="Gene3D" id="6.10.250.690">
    <property type="match status" value="1"/>
</dbReference>
<dbReference type="CDD" id="cd00383">
    <property type="entry name" value="trans_reg_C"/>
    <property type="match status" value="1"/>
</dbReference>
<dbReference type="Pfam" id="PF00072">
    <property type="entry name" value="Response_reg"/>
    <property type="match status" value="1"/>
</dbReference>
<dbReference type="SMART" id="SM00862">
    <property type="entry name" value="Trans_reg_C"/>
    <property type="match status" value="1"/>
</dbReference>
<proteinExistence type="predicted"/>
<evidence type="ECO:0000256" key="3">
    <source>
        <dbReference type="ARBA" id="ARBA00023015"/>
    </source>
</evidence>
<dbReference type="InterPro" id="IPR039420">
    <property type="entry name" value="WalR-like"/>
</dbReference>
<dbReference type="KEGG" id="bgp:BGL_2c06010"/>
<evidence type="ECO:0000256" key="1">
    <source>
        <dbReference type="ARBA" id="ARBA00022553"/>
    </source>
</evidence>
<evidence type="ECO:0000259" key="8">
    <source>
        <dbReference type="PROSITE" id="PS50110"/>
    </source>
</evidence>
<reference evidence="10 11" key="2">
    <citation type="journal article" date="2016" name="Appl. Microbiol. Biotechnol.">
        <title>Mutations improving production and secretion of extracellular lipase by Burkholderia glumae PG1.</title>
        <authorList>
            <person name="Knapp A."/>
            <person name="Voget S."/>
            <person name="Gao R."/>
            <person name="Zaburannyi N."/>
            <person name="Krysciak D."/>
            <person name="Breuer M."/>
            <person name="Hauer B."/>
            <person name="Streit W.R."/>
            <person name="Muller R."/>
            <person name="Daniel R."/>
            <person name="Jaeger K.E."/>
        </authorList>
    </citation>
    <scope>NUCLEOTIDE SEQUENCE [LARGE SCALE GENOMIC DNA]</scope>
    <source>
        <strain evidence="10 11">PG1</strain>
    </source>
</reference>
<dbReference type="HOGENOM" id="CLU_000445_30_4_4"/>
<dbReference type="InterPro" id="IPR001867">
    <property type="entry name" value="OmpR/PhoB-type_DNA-bd"/>
</dbReference>
<evidence type="ECO:0000259" key="9">
    <source>
        <dbReference type="PROSITE" id="PS51755"/>
    </source>
</evidence>
<keyword evidence="2" id="KW-0902">Two-component regulatory system</keyword>
<dbReference type="Proteomes" id="UP000031838">
    <property type="component" value="Chromosome 2"/>
</dbReference>
<keyword evidence="5" id="KW-0804">Transcription</keyword>
<evidence type="ECO:0000313" key="11">
    <source>
        <dbReference type="Proteomes" id="UP000031838"/>
    </source>
</evidence>
<evidence type="ECO:0000313" key="10">
    <source>
        <dbReference type="EMBL" id="AJK48685.1"/>
    </source>
</evidence>
<keyword evidence="3" id="KW-0805">Transcription regulation</keyword>
<feature type="modified residue" description="4-aspartylphosphate" evidence="6">
    <location>
        <position position="58"/>
    </location>
</feature>
<dbReference type="GO" id="GO:0000156">
    <property type="term" value="F:phosphorelay response regulator activity"/>
    <property type="evidence" value="ECO:0007669"/>
    <property type="project" value="TreeGrafter"/>
</dbReference>
<dbReference type="GO" id="GO:0006355">
    <property type="term" value="P:regulation of DNA-templated transcription"/>
    <property type="evidence" value="ECO:0007669"/>
    <property type="project" value="InterPro"/>
</dbReference>
<name>A0A0B6S5V5_BURPL</name>